<dbReference type="eggNOG" id="COG0665">
    <property type="taxonomic scope" value="Bacteria"/>
</dbReference>
<organism evidence="3 4">
    <name type="scientific">Azoarcus sp. (strain BH72)</name>
    <dbReference type="NCBI Taxonomy" id="418699"/>
    <lineage>
        <taxon>Bacteria</taxon>
        <taxon>Pseudomonadati</taxon>
        <taxon>Pseudomonadota</taxon>
        <taxon>Betaproteobacteria</taxon>
        <taxon>Rhodocyclales</taxon>
        <taxon>Zoogloeaceae</taxon>
        <taxon>Azoarcus</taxon>
    </lineage>
</organism>
<keyword evidence="4" id="KW-1185">Reference proteome</keyword>
<protein>
    <submittedName>
        <fullName evidence="3">Probable sarcosine oxidase, beta subunit</fullName>
        <ecNumber evidence="3">1.5.3.1</ecNumber>
    </submittedName>
</protein>
<keyword evidence="1 3" id="KW-0560">Oxidoreductase</keyword>
<dbReference type="GO" id="GO:0005737">
    <property type="term" value="C:cytoplasm"/>
    <property type="evidence" value="ECO:0007669"/>
    <property type="project" value="TreeGrafter"/>
</dbReference>
<dbReference type="EMBL" id="AM406670">
    <property type="protein sequence ID" value="CAL92826.1"/>
    <property type="molecule type" value="Genomic_DNA"/>
</dbReference>
<evidence type="ECO:0000313" key="4">
    <source>
        <dbReference type="Proteomes" id="UP000002588"/>
    </source>
</evidence>
<evidence type="ECO:0000313" key="3">
    <source>
        <dbReference type="EMBL" id="CAL92826.1"/>
    </source>
</evidence>
<dbReference type="SUPFAM" id="SSF51905">
    <property type="entry name" value="FAD/NAD(P)-binding domain"/>
    <property type="match status" value="1"/>
</dbReference>
<evidence type="ECO:0000256" key="1">
    <source>
        <dbReference type="ARBA" id="ARBA00023002"/>
    </source>
</evidence>
<dbReference type="GO" id="GO:0008115">
    <property type="term" value="F:sarcosine oxidase activity"/>
    <property type="evidence" value="ECO:0007669"/>
    <property type="project" value="UniProtKB-EC"/>
</dbReference>
<dbReference type="AlphaFoldDB" id="A1K1X1"/>
<dbReference type="Gene3D" id="3.50.50.60">
    <property type="entry name" value="FAD/NAD(P)-binding domain"/>
    <property type="match status" value="1"/>
</dbReference>
<dbReference type="RefSeq" id="WP_011763944.1">
    <property type="nucleotide sequence ID" value="NC_008702.1"/>
</dbReference>
<dbReference type="InterPro" id="IPR036188">
    <property type="entry name" value="FAD/NAD-bd_sf"/>
</dbReference>
<accession>A1K1X1</accession>
<name>A1K1X1_AZOSB</name>
<reference evidence="3 4" key="1">
    <citation type="journal article" date="2006" name="Nat. Biotechnol.">
        <title>Complete genome of the mutualistic, N2-fixing grass endophyte Azoarcus sp. strain BH72.</title>
        <authorList>
            <person name="Krause A."/>
            <person name="Ramakumar A."/>
            <person name="Bartels D."/>
            <person name="Battistoni F."/>
            <person name="Bekel T."/>
            <person name="Boch J."/>
            <person name="Boehm M."/>
            <person name="Friedrich F."/>
            <person name="Hurek T."/>
            <person name="Krause L."/>
            <person name="Linke B."/>
            <person name="McHardy A.C."/>
            <person name="Sarkar A."/>
            <person name="Schneiker S."/>
            <person name="Syed A.A."/>
            <person name="Thauer R."/>
            <person name="Vorhoelter F.-J."/>
            <person name="Weidner S."/>
            <person name="Puehler A."/>
            <person name="Reinhold-Hurek B."/>
            <person name="Kaiser O."/>
            <person name="Goesmann A."/>
        </authorList>
    </citation>
    <scope>NUCLEOTIDE SEQUENCE [LARGE SCALE GENOMIC DNA]</scope>
    <source>
        <strain evidence="3 4">BH72</strain>
    </source>
</reference>
<dbReference type="Proteomes" id="UP000002588">
    <property type="component" value="Chromosome"/>
</dbReference>
<dbReference type="KEGG" id="azo:azo0209"/>
<gene>
    <name evidence="3" type="primary">agaE</name>
    <name evidence="3" type="ordered locus">azo0209</name>
</gene>
<dbReference type="EC" id="1.5.3.1" evidence="3"/>
<dbReference type="STRING" id="62928.azo0209"/>
<dbReference type="Gene3D" id="3.30.9.10">
    <property type="entry name" value="D-Amino Acid Oxidase, subunit A, domain 2"/>
    <property type="match status" value="1"/>
</dbReference>
<proteinExistence type="predicted"/>
<dbReference type="HOGENOM" id="CLU_007884_4_3_4"/>
<feature type="domain" description="FAD dependent oxidoreductase" evidence="2">
    <location>
        <begin position="19"/>
        <end position="372"/>
    </location>
</feature>
<dbReference type="InterPro" id="IPR006076">
    <property type="entry name" value="FAD-dep_OxRdtase"/>
</dbReference>
<dbReference type="Pfam" id="PF01266">
    <property type="entry name" value="DAO"/>
    <property type="match status" value="1"/>
</dbReference>
<evidence type="ECO:0000259" key="2">
    <source>
        <dbReference type="Pfam" id="PF01266"/>
    </source>
</evidence>
<dbReference type="PANTHER" id="PTHR13847">
    <property type="entry name" value="SARCOSINE DEHYDROGENASE-RELATED"/>
    <property type="match status" value="1"/>
</dbReference>
<sequence length="409" mass="43220">MKPVTAPPIAATSETLRADVIVVGGGLVGASAAFFLRKRGLSVILLERGLVGQQASGTNFGNVRRQGRALAQLPLAARARDIWGQLPALLGEDAEFLDSGHLRVCYSEEQAEDFARYAVDAKPYGLNLEVMGAAELRRRYGLFGPEVLAGSLSAVDGHANPRLAGPAFGRGARRVGATVLEHTEVLRVEREGGDFLVHTQHPAGGEGPRCRAPQLLVATGAWGNRIASAFGEPVPIVAHGPQMGVTEPLPYAIGPAIGVTTRNVTEGMYFRQVKRGNIVFGGGPKGPAYADRLRAYVEPTNTLNQLQQLRRLAPALGGLQLIRTWSGIEGYLQDSKPVLGPSAKVDGLYYAFGFCGEGFAIGPGIGDSIAELIATGQTATPYPDSHIGRFAVAEAAACARKTRQLDQPA</sequence>